<evidence type="ECO:0000313" key="2">
    <source>
        <dbReference type="Proteomes" id="UP000053467"/>
    </source>
</evidence>
<dbReference type="AlphaFoldDB" id="A0A101I2Y7"/>
<name>A0A101I2Y7_UNCT6</name>
<gene>
    <name evidence="1" type="ORF">XE03_0332</name>
</gene>
<organism evidence="1 2">
    <name type="scientific">candidate division TA06 bacterium 34_109</name>
    <dbReference type="NCBI Taxonomy" id="1635277"/>
    <lineage>
        <taxon>Bacteria</taxon>
        <taxon>Bacteria division TA06</taxon>
    </lineage>
</organism>
<comment type="caution">
    <text evidence="1">The sequence shown here is derived from an EMBL/GenBank/DDBJ whole genome shotgun (WGS) entry which is preliminary data.</text>
</comment>
<reference evidence="2" key="1">
    <citation type="journal article" date="2015" name="MBio">
        <title>Genome-Resolved Metagenomic Analysis Reveals Roles for Candidate Phyla and Other Microbial Community Members in Biogeochemical Transformations in Oil Reservoirs.</title>
        <authorList>
            <person name="Hu P."/>
            <person name="Tom L."/>
            <person name="Singh A."/>
            <person name="Thomas B.C."/>
            <person name="Baker B.J."/>
            <person name="Piceno Y.M."/>
            <person name="Andersen G.L."/>
            <person name="Banfield J.F."/>
        </authorList>
    </citation>
    <scope>NUCLEOTIDE SEQUENCE [LARGE SCALE GENOMIC DNA]</scope>
</reference>
<proteinExistence type="predicted"/>
<accession>A0A101I2Y7</accession>
<protein>
    <submittedName>
        <fullName evidence="1">Uncharacterized protein</fullName>
    </submittedName>
</protein>
<dbReference type="EMBL" id="LGGX01000002">
    <property type="protein sequence ID" value="KUK87813.1"/>
    <property type="molecule type" value="Genomic_DNA"/>
</dbReference>
<dbReference type="Proteomes" id="UP000053467">
    <property type="component" value="Unassembled WGS sequence"/>
</dbReference>
<evidence type="ECO:0000313" key="1">
    <source>
        <dbReference type="EMBL" id="KUK87813.1"/>
    </source>
</evidence>
<sequence>MVKKYFSFIFILIFAFTFLIGEEEEVFETSEFVDSLDFLLQDLNEFLTENEKEQLKNLYLSKDKITYRNIFEITGNQIVSSVLEKNFNRKKKFLKIEGGFNLDSLFSIKNKNFFKTTGRFNGIDFFLLTEKDFDEKKFYDNFKLGVSYQSFMFGNFTIKTGRGLFSNPNTFQKSLNRVFFSNRLELDDSYNEYPSFFGLTKIFTFKKFIITPFLSNVYYDCSLDSLGNVKKVLTYNIHKDSLSISRNNNLKEIILGMLLSSKSEFLNFATYFADYSKDMNMICSDKNFVFSAFGNISYLSYDVAFSLPNKGYSISTSLKKSTSDFTTLSGFTMNRKFFNLHSNILDEKDFYGFFFDFSKKRGVKFDNRTDFLEGDYRDFKNSTTFTFFNFLKSTFTYNFLEKEKSSMKMEFFKNYKEILSLKLTYFLNYNNSSYQKVDLFFGNKNFKISTFLYTYKIIESDYLSIFEYSFTNYYPLKVYRSGDGLVYGLNVSIKGRIKTDLGLVKNSKDFYRFYILFSCFLL</sequence>